<dbReference type="PANTHER" id="PTHR10108">
    <property type="entry name" value="SAM-DEPENDENT METHYLTRANSFERASE"/>
    <property type="match status" value="1"/>
</dbReference>
<dbReference type="Pfam" id="PF03141">
    <property type="entry name" value="Methyltransf_29"/>
    <property type="match status" value="1"/>
</dbReference>
<accession>A0A452YZS1</accession>
<evidence type="ECO:0000256" key="3">
    <source>
        <dbReference type="ARBA" id="ARBA00022603"/>
    </source>
</evidence>
<proteinExistence type="inferred from homology"/>
<keyword evidence="4 6" id="KW-0812">Transmembrane</keyword>
<reference evidence="7" key="3">
    <citation type="journal article" date="2017" name="Nature">
        <title>Genome sequence of the progenitor of the wheat D genome Aegilops tauschii.</title>
        <authorList>
            <person name="Luo M.C."/>
            <person name="Gu Y.Q."/>
            <person name="Puiu D."/>
            <person name="Wang H."/>
            <person name="Twardziok S.O."/>
            <person name="Deal K.R."/>
            <person name="Huo N."/>
            <person name="Zhu T."/>
            <person name="Wang L."/>
            <person name="Wang Y."/>
            <person name="McGuire P.E."/>
            <person name="Liu S."/>
            <person name="Long H."/>
            <person name="Ramasamy R.K."/>
            <person name="Rodriguez J.C."/>
            <person name="Van S.L."/>
            <person name="Yuan L."/>
            <person name="Wang Z."/>
            <person name="Xia Z."/>
            <person name="Xiao L."/>
            <person name="Anderson O.D."/>
            <person name="Ouyang S."/>
            <person name="Liang Y."/>
            <person name="Zimin A.V."/>
            <person name="Pertea G."/>
            <person name="Qi P."/>
            <person name="Bennetzen J.L."/>
            <person name="Dai X."/>
            <person name="Dawson M.W."/>
            <person name="Muller H.G."/>
            <person name="Kugler K."/>
            <person name="Rivarola-Duarte L."/>
            <person name="Spannagl M."/>
            <person name="Mayer K.F.X."/>
            <person name="Lu F.H."/>
            <person name="Bevan M.W."/>
            <person name="Leroy P."/>
            <person name="Li P."/>
            <person name="You F.M."/>
            <person name="Sun Q."/>
            <person name="Liu Z."/>
            <person name="Lyons E."/>
            <person name="Wicker T."/>
            <person name="Salzberg S.L."/>
            <person name="Devos K.M."/>
            <person name="Dvorak J."/>
        </authorList>
    </citation>
    <scope>NUCLEOTIDE SEQUENCE [LARGE SCALE GENOMIC DNA]</scope>
    <source>
        <strain evidence="7">cv. AL8/78</strain>
    </source>
</reference>
<dbReference type="GO" id="GO:0032259">
    <property type="term" value="P:methylation"/>
    <property type="evidence" value="ECO:0007669"/>
    <property type="project" value="UniProtKB-KW"/>
</dbReference>
<dbReference type="Proteomes" id="UP000015105">
    <property type="component" value="Chromosome 1D"/>
</dbReference>
<comment type="subcellular location">
    <subcellularLocation>
        <location evidence="5">Endomembrane system</location>
        <topology evidence="5">Single-pass membrane protein</topology>
    </subcellularLocation>
    <subcellularLocation>
        <location evidence="1 6">Membrane</location>
        <topology evidence="1 6">Single-pass type II membrane protein</topology>
    </subcellularLocation>
</comment>
<name>A0A452YZS1_AEGTS</name>
<evidence type="ECO:0000256" key="4">
    <source>
        <dbReference type="ARBA" id="ARBA00022968"/>
    </source>
</evidence>
<dbReference type="Gramene" id="AET1Gv20583600.1">
    <property type="protein sequence ID" value="AET1Gv20583600.1"/>
    <property type="gene ID" value="AET1Gv20583600"/>
</dbReference>
<evidence type="ECO:0000256" key="5">
    <source>
        <dbReference type="ARBA" id="ARBA00037847"/>
    </source>
</evidence>
<keyword evidence="4 6" id="KW-0735">Signal-anchor</keyword>
<dbReference type="GO" id="GO:0005768">
    <property type="term" value="C:endosome"/>
    <property type="evidence" value="ECO:0007669"/>
    <property type="project" value="TreeGrafter"/>
</dbReference>
<reference evidence="7" key="4">
    <citation type="submission" date="2019-03" db="UniProtKB">
        <authorList>
            <consortium name="EnsemblPlants"/>
        </authorList>
    </citation>
    <scope>IDENTIFICATION</scope>
</reference>
<dbReference type="GO" id="GO:0008168">
    <property type="term" value="F:methyltransferase activity"/>
    <property type="evidence" value="ECO:0007669"/>
    <property type="project" value="UniProtKB-UniRule"/>
</dbReference>
<dbReference type="PANTHER" id="PTHR10108:SF37">
    <property type="entry name" value="METHYLTRANSFERASE PMT6-RELATED"/>
    <property type="match status" value="1"/>
</dbReference>
<evidence type="ECO:0000256" key="1">
    <source>
        <dbReference type="ARBA" id="ARBA00004606"/>
    </source>
</evidence>
<dbReference type="SUPFAM" id="SSF53335">
    <property type="entry name" value="S-adenosyl-L-methionine-dependent methyltransferases"/>
    <property type="match status" value="1"/>
</dbReference>
<evidence type="ECO:0000256" key="2">
    <source>
        <dbReference type="ARBA" id="ARBA00008361"/>
    </source>
</evidence>
<reference evidence="7" key="5">
    <citation type="journal article" date="2021" name="G3 (Bethesda)">
        <title>Aegilops tauschii genome assembly Aet v5.0 features greater sequence contiguity and improved annotation.</title>
        <authorList>
            <person name="Wang L."/>
            <person name="Zhu T."/>
            <person name="Rodriguez J.C."/>
            <person name="Deal K.R."/>
            <person name="Dubcovsky J."/>
            <person name="McGuire P.E."/>
            <person name="Lux T."/>
            <person name="Spannagl M."/>
            <person name="Mayer K.F.X."/>
            <person name="Baldrich P."/>
            <person name="Meyers B.C."/>
            <person name="Huo N."/>
            <person name="Gu Y.Q."/>
            <person name="Zhou H."/>
            <person name="Devos K.M."/>
            <person name="Bennetzen J.L."/>
            <person name="Unver T."/>
            <person name="Budak H."/>
            <person name="Gulick P.J."/>
            <person name="Galiba G."/>
            <person name="Kalapos B."/>
            <person name="Nelson D.R."/>
            <person name="Li P."/>
            <person name="You F.M."/>
            <person name="Luo M.C."/>
            <person name="Dvorak J."/>
        </authorList>
    </citation>
    <scope>NUCLEOTIDE SEQUENCE [LARGE SCALE GENOMIC DNA]</scope>
    <source>
        <strain evidence="7">cv. AL8/78</strain>
    </source>
</reference>
<organism evidence="7 8">
    <name type="scientific">Aegilops tauschii subsp. strangulata</name>
    <name type="common">Goatgrass</name>
    <dbReference type="NCBI Taxonomy" id="200361"/>
    <lineage>
        <taxon>Eukaryota</taxon>
        <taxon>Viridiplantae</taxon>
        <taxon>Streptophyta</taxon>
        <taxon>Embryophyta</taxon>
        <taxon>Tracheophyta</taxon>
        <taxon>Spermatophyta</taxon>
        <taxon>Magnoliopsida</taxon>
        <taxon>Liliopsida</taxon>
        <taxon>Poales</taxon>
        <taxon>Poaceae</taxon>
        <taxon>BOP clade</taxon>
        <taxon>Pooideae</taxon>
        <taxon>Triticodae</taxon>
        <taxon>Triticeae</taxon>
        <taxon>Triticinae</taxon>
        <taxon>Aegilops</taxon>
    </lineage>
</organism>
<evidence type="ECO:0000256" key="6">
    <source>
        <dbReference type="RuleBase" id="RU366043"/>
    </source>
</evidence>
<dbReference type="GO" id="GO:0005802">
    <property type="term" value="C:trans-Golgi network"/>
    <property type="evidence" value="ECO:0007669"/>
    <property type="project" value="TreeGrafter"/>
</dbReference>
<evidence type="ECO:0000313" key="8">
    <source>
        <dbReference type="Proteomes" id="UP000015105"/>
    </source>
</evidence>
<keyword evidence="3 6" id="KW-0489">Methyltransferase</keyword>
<keyword evidence="8" id="KW-1185">Reference proteome</keyword>
<evidence type="ECO:0000313" key="7">
    <source>
        <dbReference type="EnsemblPlants" id="AET1Gv20583600.1"/>
    </source>
</evidence>
<keyword evidence="6" id="KW-0325">Glycoprotein</keyword>
<comment type="similarity">
    <text evidence="2 6">Belongs to the methyltransferase superfamily.</text>
</comment>
<dbReference type="AlphaFoldDB" id="A0A452YZS1"/>
<dbReference type="InterPro" id="IPR004159">
    <property type="entry name" value="Put_SAM_MeTrfase"/>
</dbReference>
<protein>
    <recommendedName>
        <fullName evidence="6">Methyltransferase</fullName>
        <ecNumber evidence="6">2.1.1.-</ecNumber>
    </recommendedName>
</protein>
<reference evidence="8" key="1">
    <citation type="journal article" date="2014" name="Science">
        <title>Ancient hybridizations among the ancestral genomes of bread wheat.</title>
        <authorList>
            <consortium name="International Wheat Genome Sequencing Consortium,"/>
            <person name="Marcussen T."/>
            <person name="Sandve S.R."/>
            <person name="Heier L."/>
            <person name="Spannagl M."/>
            <person name="Pfeifer M."/>
            <person name="Jakobsen K.S."/>
            <person name="Wulff B.B."/>
            <person name="Steuernagel B."/>
            <person name="Mayer K.F."/>
            <person name="Olsen O.A."/>
        </authorList>
    </citation>
    <scope>NUCLEOTIDE SEQUENCE [LARGE SCALE GENOMIC DNA]</scope>
    <source>
        <strain evidence="8">cv. AL8/78</strain>
    </source>
</reference>
<sequence length="146" mass="16979">MDMNANYGGFAMALSTDPVWIMNIVPYTTINTLPVIYDRGLIGSYHDWCQPFSTYPRSYDLLHAFHLFSHYQGHVGGCLLEDIMLEIDRIIRPQGFIIIRDENTTLSRISDLAPKFLWDVTTHTLENEENRPEQVLICRKKFWAIV</sequence>
<dbReference type="GO" id="GO:0016020">
    <property type="term" value="C:membrane"/>
    <property type="evidence" value="ECO:0007669"/>
    <property type="project" value="UniProtKB-SubCell"/>
</dbReference>
<reference evidence="8" key="2">
    <citation type="journal article" date="2017" name="Nat. Plants">
        <title>The Aegilops tauschii genome reveals multiple impacts of transposons.</title>
        <authorList>
            <person name="Zhao G."/>
            <person name="Zou C."/>
            <person name="Li K."/>
            <person name="Wang K."/>
            <person name="Li T."/>
            <person name="Gao L."/>
            <person name="Zhang X."/>
            <person name="Wang H."/>
            <person name="Yang Z."/>
            <person name="Liu X."/>
            <person name="Jiang W."/>
            <person name="Mao L."/>
            <person name="Kong X."/>
            <person name="Jiao Y."/>
            <person name="Jia J."/>
        </authorList>
    </citation>
    <scope>NUCLEOTIDE SEQUENCE [LARGE SCALE GENOMIC DNA]</scope>
    <source>
        <strain evidence="8">cv. AL8/78</strain>
    </source>
</reference>
<dbReference type="EC" id="2.1.1.-" evidence="6"/>
<dbReference type="EnsemblPlants" id="AET1Gv20583600.1">
    <property type="protein sequence ID" value="AET1Gv20583600.1"/>
    <property type="gene ID" value="AET1Gv20583600"/>
</dbReference>
<dbReference type="InterPro" id="IPR029063">
    <property type="entry name" value="SAM-dependent_MTases_sf"/>
</dbReference>
<keyword evidence="6" id="KW-0808">Transferase</keyword>